<dbReference type="EMBL" id="JAVDYG010000001">
    <property type="protein sequence ID" value="MDR7361830.1"/>
    <property type="molecule type" value="Genomic_DNA"/>
</dbReference>
<dbReference type="SUPFAM" id="SSF64288">
    <property type="entry name" value="Chorismate lyase-like"/>
    <property type="match status" value="1"/>
</dbReference>
<dbReference type="Gene3D" id="1.10.10.10">
    <property type="entry name" value="Winged helix-like DNA-binding domain superfamily/Winged helix DNA-binding domain"/>
    <property type="match status" value="1"/>
</dbReference>
<sequence>MPASSGTVPVPPFTLDRSSPVPLYFQVAQHLEHAIIDGTIPPGTLFHNEIQLADELGLSRPTMRRAMQHLVDKGLIVRRRGIGTRVVQPKVRRQLELTSLYEDLSASGQKPTTELLSFGTAEADEDVAARLGVTVGSLVARLDRLRSANERPIARMTNYLPERFADLDPDVLADQGLYQVLRTRGVVLHSATQTIGARTATAAESRQLGEPRGAALLTMQRTAYDDHGAAVEYGTHVYAASRYSFEIDLLTP</sequence>
<reference evidence="5 6" key="1">
    <citation type="submission" date="2023-07" db="EMBL/GenBank/DDBJ databases">
        <title>Sequencing the genomes of 1000 actinobacteria strains.</title>
        <authorList>
            <person name="Klenk H.-P."/>
        </authorList>
    </citation>
    <scope>NUCLEOTIDE SEQUENCE [LARGE SCALE GENOMIC DNA]</scope>
    <source>
        <strain evidence="5 6">DSM 19426</strain>
    </source>
</reference>
<protein>
    <submittedName>
        <fullName evidence="5">DNA-binding GntR family transcriptional regulator</fullName>
    </submittedName>
</protein>
<gene>
    <name evidence="5" type="ORF">J2S63_001383</name>
</gene>
<name>A0ABU2BT73_9ACTN</name>
<evidence type="ECO:0000256" key="1">
    <source>
        <dbReference type="ARBA" id="ARBA00023015"/>
    </source>
</evidence>
<dbReference type="InterPro" id="IPR011663">
    <property type="entry name" value="UTRA"/>
</dbReference>
<evidence type="ECO:0000259" key="4">
    <source>
        <dbReference type="PROSITE" id="PS50949"/>
    </source>
</evidence>
<dbReference type="SMART" id="SM00345">
    <property type="entry name" value="HTH_GNTR"/>
    <property type="match status" value="1"/>
</dbReference>
<accession>A0ABU2BT73</accession>
<dbReference type="SUPFAM" id="SSF46785">
    <property type="entry name" value="Winged helix' DNA-binding domain"/>
    <property type="match status" value="1"/>
</dbReference>
<organism evidence="5 6">
    <name type="scientific">Nocardioides marmoribigeumensis</name>
    <dbReference type="NCBI Taxonomy" id="433649"/>
    <lineage>
        <taxon>Bacteria</taxon>
        <taxon>Bacillati</taxon>
        <taxon>Actinomycetota</taxon>
        <taxon>Actinomycetes</taxon>
        <taxon>Propionibacteriales</taxon>
        <taxon>Nocardioidaceae</taxon>
        <taxon>Nocardioides</taxon>
    </lineage>
</organism>
<comment type="caution">
    <text evidence="5">The sequence shown here is derived from an EMBL/GenBank/DDBJ whole genome shotgun (WGS) entry which is preliminary data.</text>
</comment>
<dbReference type="PANTHER" id="PTHR44846:SF17">
    <property type="entry name" value="GNTR-FAMILY TRANSCRIPTIONAL REGULATOR"/>
    <property type="match status" value="1"/>
</dbReference>
<evidence type="ECO:0000256" key="2">
    <source>
        <dbReference type="ARBA" id="ARBA00023125"/>
    </source>
</evidence>
<dbReference type="Proteomes" id="UP001183648">
    <property type="component" value="Unassembled WGS sequence"/>
</dbReference>
<evidence type="ECO:0000313" key="5">
    <source>
        <dbReference type="EMBL" id="MDR7361830.1"/>
    </source>
</evidence>
<evidence type="ECO:0000313" key="6">
    <source>
        <dbReference type="Proteomes" id="UP001183648"/>
    </source>
</evidence>
<keyword evidence="6" id="KW-1185">Reference proteome</keyword>
<feature type="domain" description="HTH gntR-type" evidence="4">
    <location>
        <begin position="21"/>
        <end position="89"/>
    </location>
</feature>
<dbReference type="RefSeq" id="WP_310300385.1">
    <property type="nucleotide sequence ID" value="NZ_BAAAPS010000008.1"/>
</dbReference>
<keyword evidence="1" id="KW-0805">Transcription regulation</keyword>
<dbReference type="InterPro" id="IPR028978">
    <property type="entry name" value="Chorismate_lyase_/UTRA_dom_sf"/>
</dbReference>
<dbReference type="GO" id="GO:0003677">
    <property type="term" value="F:DNA binding"/>
    <property type="evidence" value="ECO:0007669"/>
    <property type="project" value="UniProtKB-KW"/>
</dbReference>
<dbReference type="InterPro" id="IPR036388">
    <property type="entry name" value="WH-like_DNA-bd_sf"/>
</dbReference>
<keyword evidence="3" id="KW-0804">Transcription</keyword>
<dbReference type="Pfam" id="PF07702">
    <property type="entry name" value="UTRA"/>
    <property type="match status" value="1"/>
</dbReference>
<dbReference type="Pfam" id="PF00392">
    <property type="entry name" value="GntR"/>
    <property type="match status" value="1"/>
</dbReference>
<dbReference type="PRINTS" id="PR00035">
    <property type="entry name" value="HTHGNTR"/>
</dbReference>
<dbReference type="SMART" id="SM00866">
    <property type="entry name" value="UTRA"/>
    <property type="match status" value="1"/>
</dbReference>
<dbReference type="PANTHER" id="PTHR44846">
    <property type="entry name" value="MANNOSYL-D-GLYCERATE TRANSPORT/METABOLISM SYSTEM REPRESSOR MNGR-RELATED"/>
    <property type="match status" value="1"/>
</dbReference>
<evidence type="ECO:0000256" key="3">
    <source>
        <dbReference type="ARBA" id="ARBA00023163"/>
    </source>
</evidence>
<proteinExistence type="predicted"/>
<dbReference type="CDD" id="cd07377">
    <property type="entry name" value="WHTH_GntR"/>
    <property type="match status" value="1"/>
</dbReference>
<dbReference type="InterPro" id="IPR050679">
    <property type="entry name" value="Bact_HTH_transcr_reg"/>
</dbReference>
<dbReference type="InterPro" id="IPR036390">
    <property type="entry name" value="WH_DNA-bd_sf"/>
</dbReference>
<dbReference type="PROSITE" id="PS50949">
    <property type="entry name" value="HTH_GNTR"/>
    <property type="match status" value="1"/>
</dbReference>
<dbReference type="InterPro" id="IPR000524">
    <property type="entry name" value="Tscrpt_reg_HTH_GntR"/>
</dbReference>
<dbReference type="Gene3D" id="3.40.1410.10">
    <property type="entry name" value="Chorismate lyase-like"/>
    <property type="match status" value="1"/>
</dbReference>
<keyword evidence="2 5" id="KW-0238">DNA-binding</keyword>